<dbReference type="Gene3D" id="3.10.290.10">
    <property type="entry name" value="RNA-binding S4 domain"/>
    <property type="match status" value="1"/>
</dbReference>
<keyword evidence="9" id="KW-1185">Reference proteome</keyword>
<reference evidence="8 9" key="1">
    <citation type="submission" date="2014-11" db="EMBL/GenBank/DDBJ databases">
        <title>A Rickettsiales Symbiont of Amoebae With Ancient Features.</title>
        <authorList>
            <person name="Schulz F."/>
            <person name="Martijn J."/>
            <person name="Wascher F."/>
            <person name="Kostanjsek R."/>
            <person name="Ettema T.J."/>
            <person name="Horn M."/>
        </authorList>
    </citation>
    <scope>NUCLEOTIDE SEQUENCE [LARGE SCALE GENOMIC DNA]</scope>
    <source>
        <strain evidence="8 9">UWC36</strain>
    </source>
</reference>
<dbReference type="GO" id="GO:0120159">
    <property type="term" value="F:rRNA pseudouridine synthase activity"/>
    <property type="evidence" value="ECO:0007669"/>
    <property type="project" value="UniProtKB-ARBA"/>
</dbReference>
<dbReference type="CDD" id="cd00165">
    <property type="entry name" value="S4"/>
    <property type="match status" value="1"/>
</dbReference>
<dbReference type="InterPro" id="IPR020103">
    <property type="entry name" value="PsdUridine_synth_cat_dom_sf"/>
</dbReference>
<dbReference type="InterPro" id="IPR036986">
    <property type="entry name" value="S4_RNA-bd_sf"/>
</dbReference>
<keyword evidence="3 5" id="KW-0694">RNA-binding</keyword>
<dbReference type="PROSITE" id="PS50889">
    <property type="entry name" value="S4"/>
    <property type="match status" value="1"/>
</dbReference>
<evidence type="ECO:0000256" key="5">
    <source>
        <dbReference type="PROSITE-ProRule" id="PRU00182"/>
    </source>
</evidence>
<evidence type="ECO:0000256" key="6">
    <source>
        <dbReference type="RuleBase" id="RU003887"/>
    </source>
</evidence>
<dbReference type="SMART" id="SM00363">
    <property type="entry name" value="S4"/>
    <property type="match status" value="1"/>
</dbReference>
<name>A0A0C1QLR5_9RICK</name>
<dbReference type="SUPFAM" id="SSF55174">
    <property type="entry name" value="Alpha-L RNA-binding motif"/>
    <property type="match status" value="1"/>
</dbReference>
<dbReference type="NCBIfam" id="TIGR00093">
    <property type="entry name" value="pseudouridine synthase"/>
    <property type="match status" value="1"/>
</dbReference>
<dbReference type="Pfam" id="PF00849">
    <property type="entry name" value="PseudoU_synth_2"/>
    <property type="match status" value="1"/>
</dbReference>
<evidence type="ECO:0000256" key="3">
    <source>
        <dbReference type="ARBA" id="ARBA00022884"/>
    </source>
</evidence>
<comment type="similarity">
    <text evidence="2 6">Belongs to the pseudouridine synthase RsuA family.</text>
</comment>
<evidence type="ECO:0000259" key="7">
    <source>
        <dbReference type="SMART" id="SM00363"/>
    </source>
</evidence>
<dbReference type="PROSITE" id="PS01149">
    <property type="entry name" value="PSI_RSU"/>
    <property type="match status" value="1"/>
</dbReference>
<dbReference type="Proteomes" id="UP000031258">
    <property type="component" value="Unassembled WGS sequence"/>
</dbReference>
<dbReference type="EC" id="5.4.99.-" evidence="6"/>
<comment type="catalytic activity">
    <reaction evidence="1">
        <text>a uridine in RNA = a pseudouridine in RNA</text>
        <dbReference type="Rhea" id="RHEA:48348"/>
        <dbReference type="Rhea" id="RHEA-COMP:12068"/>
        <dbReference type="Rhea" id="RHEA-COMP:12069"/>
        <dbReference type="ChEBI" id="CHEBI:65314"/>
        <dbReference type="ChEBI" id="CHEBI:65315"/>
    </reaction>
</comment>
<dbReference type="EMBL" id="JSWE01000124">
    <property type="protein sequence ID" value="KIE05013.1"/>
    <property type="molecule type" value="Genomic_DNA"/>
</dbReference>
<evidence type="ECO:0000256" key="4">
    <source>
        <dbReference type="ARBA" id="ARBA00023235"/>
    </source>
</evidence>
<evidence type="ECO:0000256" key="2">
    <source>
        <dbReference type="ARBA" id="ARBA00008348"/>
    </source>
</evidence>
<dbReference type="OrthoDB" id="9807213at2"/>
<dbReference type="InterPro" id="IPR006145">
    <property type="entry name" value="PsdUridine_synth_RsuA/RluA"/>
</dbReference>
<comment type="caution">
    <text evidence="8">The sequence shown here is derived from an EMBL/GenBank/DDBJ whole genome shotgun (WGS) entry which is preliminary data.</text>
</comment>
<dbReference type="Pfam" id="PF01479">
    <property type="entry name" value="S4"/>
    <property type="match status" value="1"/>
</dbReference>
<gene>
    <name evidence="8" type="ORF">NF27_EY01090</name>
</gene>
<dbReference type="InterPro" id="IPR018496">
    <property type="entry name" value="PsdUridine_synth_RsuA/RluB_CS"/>
</dbReference>
<dbReference type="FunFam" id="3.10.290.10:FF:000003">
    <property type="entry name" value="Pseudouridine synthase"/>
    <property type="match status" value="1"/>
</dbReference>
<dbReference type="GO" id="GO:0003723">
    <property type="term" value="F:RNA binding"/>
    <property type="evidence" value="ECO:0007669"/>
    <property type="project" value="UniProtKB-KW"/>
</dbReference>
<accession>A0A0C1QLR5</accession>
<keyword evidence="4 6" id="KW-0413">Isomerase</keyword>
<feature type="domain" description="RNA-binding S4" evidence="7">
    <location>
        <begin position="5"/>
        <end position="63"/>
    </location>
</feature>
<dbReference type="PATRIC" id="fig|86105.3.peg.1177"/>
<evidence type="ECO:0000256" key="1">
    <source>
        <dbReference type="ARBA" id="ARBA00000073"/>
    </source>
</evidence>
<dbReference type="PANTHER" id="PTHR47683:SF3">
    <property type="entry name" value="RIBOSOMAL LARGE SUBUNIT PSEUDOURIDINE SYNTHASE B"/>
    <property type="match status" value="1"/>
</dbReference>
<dbReference type="RefSeq" id="WP_053332635.1">
    <property type="nucleotide sequence ID" value="NZ_JSWE01000124.1"/>
</dbReference>
<dbReference type="Gene3D" id="3.30.70.1560">
    <property type="entry name" value="Alpha-L RNA-binding motif"/>
    <property type="match status" value="1"/>
</dbReference>
<dbReference type="SUPFAM" id="SSF55120">
    <property type="entry name" value="Pseudouridine synthase"/>
    <property type="match status" value="1"/>
</dbReference>
<sequence>MYSGQRIAKVIARSGVCSRREAERLIEQGSVEVNSEVIQSPALNVTDQDIIKVQGKIISAAEPIRLWLFYKPTGVITSTRDSQGRQTVFEILPKSLPRVISVGRLDLNSEGLLLLTNSGELAREMELPSSNLDRKYRCRVHGRVTDEMIDKLKSGIIVEGIRYGSIKVTVDRIVSTNTWVTVILNEGKNREIRRTFEYFDLKVSRLIRVSYHEFELGDLNPSEVREVPGGRVKKLLKQLNIKED</sequence>
<dbReference type="AlphaFoldDB" id="A0A0C1QLR5"/>
<dbReference type="STRING" id="86105.NF27_EY01090"/>
<protein>
    <recommendedName>
        <fullName evidence="6">Pseudouridine synthase</fullName>
        <ecNumber evidence="6">5.4.99.-</ecNumber>
    </recommendedName>
</protein>
<dbReference type="Gene3D" id="3.30.70.580">
    <property type="entry name" value="Pseudouridine synthase I, catalytic domain, N-terminal subdomain"/>
    <property type="match status" value="1"/>
</dbReference>
<dbReference type="InterPro" id="IPR042092">
    <property type="entry name" value="PsdUridine_s_RsuA/RluB/E/F_cat"/>
</dbReference>
<evidence type="ECO:0000313" key="9">
    <source>
        <dbReference type="Proteomes" id="UP000031258"/>
    </source>
</evidence>
<dbReference type="GO" id="GO:0000455">
    <property type="term" value="P:enzyme-directed rRNA pseudouridine synthesis"/>
    <property type="evidence" value="ECO:0007669"/>
    <property type="project" value="UniProtKB-ARBA"/>
</dbReference>
<dbReference type="InterPro" id="IPR002942">
    <property type="entry name" value="S4_RNA-bd"/>
</dbReference>
<evidence type="ECO:0000313" key="8">
    <source>
        <dbReference type="EMBL" id="KIE05013.1"/>
    </source>
</evidence>
<dbReference type="PANTHER" id="PTHR47683">
    <property type="entry name" value="PSEUDOURIDINE SYNTHASE FAMILY PROTEIN-RELATED"/>
    <property type="match status" value="1"/>
</dbReference>
<dbReference type="InterPro" id="IPR000748">
    <property type="entry name" value="PsdUridine_synth_RsuA/RluB/E/F"/>
</dbReference>
<proteinExistence type="inferred from homology"/>
<dbReference type="InterPro" id="IPR050343">
    <property type="entry name" value="RsuA_PseudoU_synthase"/>
</dbReference>
<dbReference type="InterPro" id="IPR020094">
    <property type="entry name" value="TruA/RsuA/RluB/E/F_N"/>
</dbReference>
<organism evidence="8 9">
    <name type="scientific">Candidatus Jidaibacter acanthamoebae</name>
    <dbReference type="NCBI Taxonomy" id="86105"/>
    <lineage>
        <taxon>Bacteria</taxon>
        <taxon>Pseudomonadati</taxon>
        <taxon>Pseudomonadota</taxon>
        <taxon>Alphaproteobacteria</taxon>
        <taxon>Rickettsiales</taxon>
        <taxon>Candidatus Midichloriaceae</taxon>
        <taxon>Candidatus Jidaibacter</taxon>
    </lineage>
</organism>